<keyword evidence="2" id="KW-1185">Reference proteome</keyword>
<dbReference type="Proteomes" id="UP000199663">
    <property type="component" value="Unassembled WGS sequence"/>
</dbReference>
<dbReference type="EMBL" id="FNQC01000004">
    <property type="protein sequence ID" value="SDY95644.1"/>
    <property type="molecule type" value="Genomic_DNA"/>
</dbReference>
<gene>
    <name evidence="1" type="ORF">SAMN05444412_10445</name>
</gene>
<sequence length="300" mass="34827">MHHTDALDIDCFKLIFLKFLCIPFHNLKPLSFHQPSFVLRKLILLLLIFSPFVLQGQILNIERARLEKDTSKVFLVKVGAGLSVYNRSAAADEPVNLFGYNFDMNALYYPGKHGYMFISKFDYLRINDSDFLNFGFLHGRVNFLRDRKVNFETYVQYSFDNFRGLDPRWVAGGAVRHNIVKTDRFSFIFGVGGLYEFEKWKHPSTEEIVEVSLIKSSNYISLRATLNEFVDINMVNYYQVGYDKEIGALRNRISNSTILNTKLTDKFSLTNTFELSYEDKPIVPITKVIYSFKTSLSINF</sequence>
<proteinExistence type="predicted"/>
<name>A0A1H3P3B2_9BACT</name>
<dbReference type="Pfam" id="PF04338">
    <property type="entry name" value="DUF481"/>
    <property type="match status" value="1"/>
</dbReference>
<evidence type="ECO:0008006" key="3">
    <source>
        <dbReference type="Google" id="ProtNLM"/>
    </source>
</evidence>
<dbReference type="InterPro" id="IPR007433">
    <property type="entry name" value="DUF481"/>
</dbReference>
<accession>A0A1H3P3B2</accession>
<evidence type="ECO:0000313" key="2">
    <source>
        <dbReference type="Proteomes" id="UP000199663"/>
    </source>
</evidence>
<protein>
    <recommendedName>
        <fullName evidence="3">DUF481 domain-containing protein</fullName>
    </recommendedName>
</protein>
<reference evidence="1 2" key="1">
    <citation type="submission" date="2016-10" db="EMBL/GenBank/DDBJ databases">
        <authorList>
            <person name="Varghese N."/>
            <person name="Submissions S."/>
        </authorList>
    </citation>
    <scope>NUCLEOTIDE SEQUENCE [LARGE SCALE GENOMIC DNA]</scope>
    <source>
        <strain evidence="1 2">DSM 17997</strain>
    </source>
</reference>
<evidence type="ECO:0000313" key="1">
    <source>
        <dbReference type="EMBL" id="SDY95644.1"/>
    </source>
</evidence>
<comment type="caution">
    <text evidence="1">The sequence shown here is derived from an EMBL/GenBank/DDBJ whole genome shotgun (WGS) entry which is preliminary data.</text>
</comment>
<organism evidence="1 2">
    <name type="scientific">Rhodonellum ikkaensis</name>
    <dbReference type="NCBI Taxonomy" id="336829"/>
    <lineage>
        <taxon>Bacteria</taxon>
        <taxon>Pseudomonadati</taxon>
        <taxon>Bacteroidota</taxon>
        <taxon>Cytophagia</taxon>
        <taxon>Cytophagales</taxon>
        <taxon>Cytophagaceae</taxon>
        <taxon>Rhodonellum</taxon>
    </lineage>
</organism>